<proteinExistence type="predicted"/>
<evidence type="ECO:0000313" key="3">
    <source>
        <dbReference type="WBParaSite" id="Csp11.Scaffold630.g21239.t1"/>
    </source>
</evidence>
<dbReference type="PANTHER" id="PTHR31464">
    <property type="entry name" value="PROTEIN CBG01266"/>
    <property type="match status" value="1"/>
</dbReference>
<dbReference type="InterPro" id="IPR007767">
    <property type="entry name" value="DUF684"/>
</dbReference>
<dbReference type="PANTHER" id="PTHR31464:SF3">
    <property type="entry name" value="AAA DOMAIN-CONTAINING PROTEIN-RELATED"/>
    <property type="match status" value="1"/>
</dbReference>
<reference evidence="3" key="1">
    <citation type="submission" date="2016-11" db="UniProtKB">
        <authorList>
            <consortium name="WormBaseParasite"/>
        </authorList>
    </citation>
    <scope>IDENTIFICATION</scope>
</reference>
<dbReference type="Proteomes" id="UP000095282">
    <property type="component" value="Unplaced"/>
</dbReference>
<dbReference type="Pfam" id="PF05075">
    <property type="entry name" value="DUF684"/>
    <property type="match status" value="1"/>
</dbReference>
<dbReference type="AlphaFoldDB" id="A0A1I7V0Q3"/>
<keyword evidence="2" id="KW-1185">Reference proteome</keyword>
<evidence type="ECO:0000313" key="2">
    <source>
        <dbReference type="Proteomes" id="UP000095282"/>
    </source>
</evidence>
<accession>A0A1I7V0Q3</accession>
<organism evidence="2 3">
    <name type="scientific">Caenorhabditis tropicalis</name>
    <dbReference type="NCBI Taxonomy" id="1561998"/>
    <lineage>
        <taxon>Eukaryota</taxon>
        <taxon>Metazoa</taxon>
        <taxon>Ecdysozoa</taxon>
        <taxon>Nematoda</taxon>
        <taxon>Chromadorea</taxon>
        <taxon>Rhabditida</taxon>
        <taxon>Rhabditina</taxon>
        <taxon>Rhabditomorpha</taxon>
        <taxon>Rhabditoidea</taxon>
        <taxon>Rhabditidae</taxon>
        <taxon>Peloderinae</taxon>
        <taxon>Caenorhabditis</taxon>
    </lineage>
</organism>
<dbReference type="WBParaSite" id="Csp11.Scaffold630.g21239.t1">
    <property type="protein sequence ID" value="Csp11.Scaffold630.g21239.t1"/>
    <property type="gene ID" value="Csp11.Scaffold630.g21239"/>
</dbReference>
<dbReference type="STRING" id="1561998.A0A1I7V0Q3"/>
<keyword evidence="1" id="KW-0175">Coiled coil</keyword>
<feature type="coiled-coil region" evidence="1">
    <location>
        <begin position="105"/>
        <end position="135"/>
    </location>
</feature>
<sequence>MALLMRETVKKNVVFSTKEFEDLDPENQKQILIEFIQPILLSAPADRHDTIRYIDASLDIINGCLKIGSFAFPPAAPVLLAIAGVGSFIQSLLKMIPDNRPNEVVERYKKLEAAINQLNDKLNEQFAELQSFITENHFETAITAEASVLMQYMRNCMKYQNKEDVDNFRRAYDKMSPLTLVYQMVSLLDGNSANPLLMAMGAEKVKTKATFNKWKTIINSVMGEMLFMEAFASGLLNETPDEHNRNMVVKEWEDLNKRIDDWENDFKKDESYWSDAKTFLEDYIQKHTNLNNIQKGEEIKKRLDTYLTSDAFYICVFNQTEWNKAYNYHVLKDKDLIGSWGKGRCHAFIYRSRTGSRMNYQSYEALRMKMRDCEEGKLKWTGNLDGILKKQLLDQSLLQGYGFYCIMEARTCDPQVFWLNTSPENPSFYDKGPGHYGNILMNLNNGDKRDFKFIVSFK</sequence>
<name>A0A1I7V0Q3_9PELO</name>
<protein>
    <submittedName>
        <fullName evidence="3">Endotoxin_N domain-containing protein</fullName>
    </submittedName>
</protein>
<evidence type="ECO:0000256" key="1">
    <source>
        <dbReference type="SAM" id="Coils"/>
    </source>
</evidence>